<dbReference type="AlphaFoldDB" id="A0A379FBC9"/>
<protein>
    <submittedName>
        <fullName evidence="2">Tellurite resistance protein</fullName>
    </submittedName>
</protein>
<evidence type="ECO:0000313" key="3">
    <source>
        <dbReference type="Proteomes" id="UP000254331"/>
    </source>
</evidence>
<feature type="domain" description="Co-chaperone DjlA N-terminal" evidence="1">
    <location>
        <begin position="55"/>
        <end position="170"/>
    </location>
</feature>
<sequence length="172" mass="18938">MGGDFAGQRVLSDQVDIRKNNMSFFNKLKEGFNTGRSELAKQVGRFKNKKFMQGTVAVCARIAIASDGVSSEEKQKMLGFLKASDELKVFDTSEVIEFFNKLITSFEFDTEVGKGETMKYILAMKDQPEAAQLAIRVGIAVAKSDGDFDNDEKEAVRAIAIALGFEPAEFGL</sequence>
<dbReference type="CDD" id="cd07176">
    <property type="entry name" value="terB"/>
    <property type="match status" value="1"/>
</dbReference>
<reference evidence="2 3" key="1">
    <citation type="submission" date="2018-06" db="EMBL/GenBank/DDBJ databases">
        <authorList>
            <consortium name="Pathogen Informatics"/>
            <person name="Doyle S."/>
        </authorList>
    </citation>
    <scope>NUCLEOTIDE SEQUENCE [LARGE SCALE GENOMIC DNA]</scope>
    <source>
        <strain evidence="2 3">NCTC10376</strain>
    </source>
</reference>
<dbReference type="InterPro" id="IPR007791">
    <property type="entry name" value="DjlA_N"/>
</dbReference>
<dbReference type="EMBL" id="UGTW01000001">
    <property type="protein sequence ID" value="SUC16613.1"/>
    <property type="molecule type" value="Genomic_DNA"/>
</dbReference>
<dbReference type="SUPFAM" id="SSF158682">
    <property type="entry name" value="TerB-like"/>
    <property type="match status" value="1"/>
</dbReference>
<evidence type="ECO:0000259" key="1">
    <source>
        <dbReference type="Pfam" id="PF05099"/>
    </source>
</evidence>
<dbReference type="Proteomes" id="UP000254331">
    <property type="component" value="Unassembled WGS sequence"/>
</dbReference>
<dbReference type="Gene3D" id="1.10.3680.10">
    <property type="entry name" value="TerB-like"/>
    <property type="match status" value="1"/>
</dbReference>
<accession>A0A379FBC9</accession>
<organism evidence="2 3">
    <name type="scientific">Proteus vulgaris</name>
    <dbReference type="NCBI Taxonomy" id="585"/>
    <lineage>
        <taxon>Bacteria</taxon>
        <taxon>Pseudomonadati</taxon>
        <taxon>Pseudomonadota</taxon>
        <taxon>Gammaproteobacteria</taxon>
        <taxon>Enterobacterales</taxon>
        <taxon>Morganellaceae</taxon>
        <taxon>Proteus</taxon>
    </lineage>
</organism>
<gene>
    <name evidence="2" type="primary">terB</name>
    <name evidence="2" type="ORF">NCTC10376_02513</name>
</gene>
<dbReference type="InterPro" id="IPR029024">
    <property type="entry name" value="TerB-like"/>
</dbReference>
<evidence type="ECO:0000313" key="2">
    <source>
        <dbReference type="EMBL" id="SUC16613.1"/>
    </source>
</evidence>
<proteinExistence type="predicted"/>
<dbReference type="Pfam" id="PF05099">
    <property type="entry name" value="TerB"/>
    <property type="match status" value="1"/>
</dbReference>
<name>A0A379FBC9_PROVU</name>